<dbReference type="EMBL" id="AQHN01000072">
    <property type="protein sequence ID" value="ENN86097.1"/>
    <property type="molecule type" value="Genomic_DNA"/>
</dbReference>
<accession>N6V528</accession>
<gene>
    <name evidence="2" type="ORF">RHSP_32227</name>
</gene>
<keyword evidence="3" id="KW-1185">Reference proteome</keyword>
<dbReference type="AlphaFoldDB" id="N6V528"/>
<dbReference type="PANTHER" id="PTHR47485:SF1">
    <property type="entry name" value="THYLAKOID LUMENAL 17.4 KDA PROTEIN, CHLOROPLASTIC"/>
    <property type="match status" value="1"/>
</dbReference>
<comment type="caution">
    <text evidence="2">The sequence shown here is derived from an EMBL/GenBank/DDBJ whole genome shotgun (WGS) entry which is preliminary data.</text>
</comment>
<evidence type="ECO:0000256" key="1">
    <source>
        <dbReference type="ARBA" id="ARBA00022737"/>
    </source>
</evidence>
<evidence type="ECO:0000313" key="3">
    <source>
        <dbReference type="Proteomes" id="UP000012429"/>
    </source>
</evidence>
<dbReference type="Pfam" id="PF13599">
    <property type="entry name" value="Pentapeptide_4"/>
    <property type="match status" value="1"/>
</dbReference>
<dbReference type="InterPro" id="IPR001646">
    <property type="entry name" value="5peptide_repeat"/>
</dbReference>
<name>N6V528_9HYPH</name>
<protein>
    <recommendedName>
        <fullName evidence="4">Pentapeptide repeat-containing protein</fullName>
    </recommendedName>
</protein>
<dbReference type="PANTHER" id="PTHR47485">
    <property type="entry name" value="THYLAKOID LUMENAL 17.4 KDA PROTEIN, CHLOROPLASTIC"/>
    <property type="match status" value="1"/>
</dbReference>
<dbReference type="STRING" id="363754.RHSP_32227"/>
<dbReference type="Gene3D" id="2.160.20.80">
    <property type="entry name" value="E3 ubiquitin-protein ligase SopA"/>
    <property type="match status" value="2"/>
</dbReference>
<reference evidence="2 3" key="1">
    <citation type="journal article" date="2012" name="BMC Genomics">
        <title>Genomic basis of broad host range and environmental adaptability of Rhizobium tropici CIAT 899 and Rhizobium sp. PRF 81 which are used in inoculants for common bean (Phaseolus vulgaris L.).</title>
        <authorList>
            <person name="Ormeno-Orrillo E."/>
            <person name="Menna P."/>
            <person name="Almeida L.G."/>
            <person name="Ollero F.J."/>
            <person name="Nicolas M.F."/>
            <person name="Pains Rodrigues E."/>
            <person name="Shigueyoshi Nakatani A."/>
            <person name="Silva Batista J.S."/>
            <person name="Oliveira Chueire L.M."/>
            <person name="Souza R.C."/>
            <person name="Ribeiro Vasconcelos A.T."/>
            <person name="Megias M."/>
            <person name="Hungria M."/>
            <person name="Martinez-Romero E."/>
        </authorList>
    </citation>
    <scope>NUCLEOTIDE SEQUENCE [LARGE SCALE GENOMIC DNA]</scope>
    <source>
        <strain evidence="2 3">PRF 81</strain>
    </source>
</reference>
<evidence type="ECO:0000313" key="2">
    <source>
        <dbReference type="EMBL" id="ENN86097.1"/>
    </source>
</evidence>
<proteinExistence type="predicted"/>
<evidence type="ECO:0008006" key="4">
    <source>
        <dbReference type="Google" id="ProtNLM"/>
    </source>
</evidence>
<keyword evidence="1" id="KW-0677">Repeat</keyword>
<dbReference type="PATRIC" id="fig|363754.4.peg.4052"/>
<dbReference type="SUPFAM" id="SSF141571">
    <property type="entry name" value="Pentapeptide repeat-like"/>
    <property type="match status" value="1"/>
</dbReference>
<dbReference type="Proteomes" id="UP000012429">
    <property type="component" value="Unassembled WGS sequence"/>
</dbReference>
<organism evidence="2 3">
    <name type="scientific">Rhizobium freirei PRF 81</name>
    <dbReference type="NCBI Taxonomy" id="363754"/>
    <lineage>
        <taxon>Bacteria</taxon>
        <taxon>Pseudomonadati</taxon>
        <taxon>Pseudomonadota</taxon>
        <taxon>Alphaproteobacteria</taxon>
        <taxon>Hyphomicrobiales</taxon>
        <taxon>Rhizobiaceae</taxon>
        <taxon>Rhizobium/Agrobacterium group</taxon>
        <taxon>Rhizobium</taxon>
    </lineage>
</organism>
<sequence>MADRRPATAVSDIDVCAMAPKTGDYALAPSRPASVRFSGMLLQGRLFLSYEAPYTKGGRMRPTRAWDGLRALKRRNGMSLAEGMAESAAERYVRRQPRHGLWSRAIVGRRLGIATGLGVSALSVAFLLASSGNALRAADCGNVAAPGLDWSKCSKTNIMLQNSDLHGANLAGAHFDSTDLSDTNLTSANLEKATLVRAWLKNAHADGANFKKIEAYRSDFSNASVNGASFANAELQRAEFGDAQLANADFQKAELGRADFNKAVLSGVNFSFANLSRATLSGAVIQGPVSFSGAFMYLTRIEGLDLSNATGLQQAQLNLACGDNATKLPLWLTAPAAWPCSPDDPDDKD</sequence>